<dbReference type="EMBL" id="AGNL01048277">
    <property type="protein sequence ID" value="EJK45744.1"/>
    <property type="molecule type" value="Genomic_DNA"/>
</dbReference>
<evidence type="ECO:0000313" key="3">
    <source>
        <dbReference type="EMBL" id="EJK45744.1"/>
    </source>
</evidence>
<comment type="caution">
    <text evidence="3">The sequence shown here is derived from an EMBL/GenBank/DDBJ whole genome shotgun (WGS) entry which is preliminary data.</text>
</comment>
<dbReference type="eggNOG" id="ENOG502SQK3">
    <property type="taxonomic scope" value="Eukaryota"/>
</dbReference>
<proteinExistence type="predicted"/>
<evidence type="ECO:0000313" key="4">
    <source>
        <dbReference type="Proteomes" id="UP000266841"/>
    </source>
</evidence>
<evidence type="ECO:0000256" key="1">
    <source>
        <dbReference type="SAM" id="SignalP"/>
    </source>
</evidence>
<dbReference type="Pfam" id="PF07534">
    <property type="entry name" value="TLD"/>
    <property type="match status" value="1"/>
</dbReference>
<evidence type="ECO:0000259" key="2">
    <source>
        <dbReference type="Pfam" id="PF07534"/>
    </source>
</evidence>
<dbReference type="AlphaFoldDB" id="K0R335"/>
<dbReference type="Proteomes" id="UP000266841">
    <property type="component" value="Unassembled WGS sequence"/>
</dbReference>
<dbReference type="OMA" id="NPRGWAS"/>
<keyword evidence="1" id="KW-0732">Signal</keyword>
<gene>
    <name evidence="3" type="ORF">THAOC_35626</name>
</gene>
<protein>
    <recommendedName>
        <fullName evidence="2">TLDc domain-containing protein</fullName>
    </recommendedName>
</protein>
<feature type="chain" id="PRO_5003836571" description="TLDc domain-containing protein" evidence="1">
    <location>
        <begin position="22"/>
        <end position="260"/>
    </location>
</feature>
<sequence>MKHSPVSLLVAILIAATAVASFKSTSHIATARRTRQTITRLSFFGSSSKNLPKPEDRTYPEAKQATYDLQPGEFGFGPEQIVRPLLKQTQLEKRKLQVVYDAKKHGWSAQAFHSRVDAKGASVVLVKVKGRWIGGYNPRGWASLGGSRSSVAAFLFYQKLIGWQKLRVARTGSMACGRDEFDAGIYFGADSLVIPLIGQRPKSVASRLGFYYESGPENKSTMLPRAGEDATASELYVISGVYAKGEEIPNSGGISELGFY</sequence>
<reference evidence="3 4" key="1">
    <citation type="journal article" date="2012" name="Genome Biol.">
        <title>Genome and low-iron response of an oceanic diatom adapted to chronic iron limitation.</title>
        <authorList>
            <person name="Lommer M."/>
            <person name="Specht M."/>
            <person name="Roy A.S."/>
            <person name="Kraemer L."/>
            <person name="Andreson R."/>
            <person name="Gutowska M.A."/>
            <person name="Wolf J."/>
            <person name="Bergner S.V."/>
            <person name="Schilhabel M.B."/>
            <person name="Klostermeier U.C."/>
            <person name="Beiko R.G."/>
            <person name="Rosenstiel P."/>
            <person name="Hippler M."/>
            <person name="Laroche J."/>
        </authorList>
    </citation>
    <scope>NUCLEOTIDE SEQUENCE [LARGE SCALE GENOMIC DNA]</scope>
    <source>
        <strain evidence="3 4">CCMP1005</strain>
    </source>
</reference>
<dbReference type="OrthoDB" id="25620at2759"/>
<dbReference type="InterPro" id="IPR006571">
    <property type="entry name" value="TLDc_dom"/>
</dbReference>
<name>K0R335_THAOC</name>
<keyword evidence="4" id="KW-1185">Reference proteome</keyword>
<feature type="signal peptide" evidence="1">
    <location>
        <begin position="1"/>
        <end position="21"/>
    </location>
</feature>
<accession>K0R335</accession>
<organism evidence="3 4">
    <name type="scientific">Thalassiosira oceanica</name>
    <name type="common">Marine diatom</name>
    <dbReference type="NCBI Taxonomy" id="159749"/>
    <lineage>
        <taxon>Eukaryota</taxon>
        <taxon>Sar</taxon>
        <taxon>Stramenopiles</taxon>
        <taxon>Ochrophyta</taxon>
        <taxon>Bacillariophyta</taxon>
        <taxon>Coscinodiscophyceae</taxon>
        <taxon>Thalassiosirophycidae</taxon>
        <taxon>Thalassiosirales</taxon>
        <taxon>Thalassiosiraceae</taxon>
        <taxon>Thalassiosira</taxon>
    </lineage>
</organism>
<feature type="domain" description="TLDc" evidence="2">
    <location>
        <begin position="89"/>
        <end position="163"/>
    </location>
</feature>